<keyword evidence="5" id="KW-0653">Protein transport</keyword>
<feature type="transmembrane region" description="Helical" evidence="5">
    <location>
        <begin position="27"/>
        <end position="46"/>
    </location>
</feature>
<evidence type="ECO:0000256" key="4">
    <source>
        <dbReference type="ARBA" id="ARBA00023136"/>
    </source>
</evidence>
<dbReference type="Gene3D" id="3.30.2420.10">
    <property type="entry name" value="TonB"/>
    <property type="match status" value="1"/>
</dbReference>
<dbReference type="InterPro" id="IPR006260">
    <property type="entry name" value="TonB/TolA_C"/>
</dbReference>
<feature type="domain" description="TonB C-terminal" evidence="6">
    <location>
        <begin position="149"/>
        <end position="240"/>
    </location>
</feature>
<dbReference type="OrthoDB" id="1628901at2"/>
<comment type="similarity">
    <text evidence="5">Belongs to the TonB family.</text>
</comment>
<dbReference type="Proteomes" id="UP000007794">
    <property type="component" value="Chromosome"/>
</dbReference>
<dbReference type="GO" id="GO:0055085">
    <property type="term" value="P:transmembrane transport"/>
    <property type="evidence" value="ECO:0007669"/>
    <property type="project" value="InterPro"/>
</dbReference>
<dbReference type="Pfam" id="PF03544">
    <property type="entry name" value="TonB_C"/>
    <property type="match status" value="1"/>
</dbReference>
<comment type="subcellular location">
    <subcellularLocation>
        <location evidence="5">Cell inner membrane</location>
        <topology evidence="5">Single-pass membrane protein</topology>
        <orientation evidence="5">Periplasmic side</orientation>
    </subcellularLocation>
    <subcellularLocation>
        <location evidence="1">Membrane</location>
        <topology evidence="1">Single-pass membrane protein</topology>
    </subcellularLocation>
</comment>
<dbReference type="GO" id="GO:0015891">
    <property type="term" value="P:siderophore transport"/>
    <property type="evidence" value="ECO:0007669"/>
    <property type="project" value="InterPro"/>
</dbReference>
<evidence type="ECO:0000256" key="5">
    <source>
        <dbReference type="RuleBase" id="RU362123"/>
    </source>
</evidence>
<evidence type="ECO:0000313" key="7">
    <source>
        <dbReference type="EMBL" id="AAZ41064.1"/>
    </source>
</evidence>
<proteinExistence type="inferred from homology"/>
<evidence type="ECO:0000313" key="8">
    <source>
        <dbReference type="Proteomes" id="UP000007794"/>
    </source>
</evidence>
<keyword evidence="5" id="KW-0997">Cell inner membrane</keyword>
<reference evidence="7 8" key="1">
    <citation type="journal article" date="2005" name="Genome Res.">
        <title>Genome sequence of Blochmannia pennsylvanicus indicates parallel evolutionary trends among bacterial mutualists of insects.</title>
        <authorList>
            <person name="Degnan P.H."/>
            <person name="Lazarus A.B."/>
            <person name="Wernegreen J.J."/>
        </authorList>
    </citation>
    <scope>NUCLEOTIDE SEQUENCE [LARGE SCALE GENOMIC DNA]</scope>
    <source>
        <strain evidence="7 8">BPEN</strain>
    </source>
</reference>
<keyword evidence="5" id="KW-0735">Signal-anchor</keyword>
<dbReference type="GO" id="GO:0015031">
    <property type="term" value="P:protein transport"/>
    <property type="evidence" value="ECO:0007669"/>
    <property type="project" value="UniProtKB-UniRule"/>
</dbReference>
<dbReference type="HOGENOM" id="CLU_1150208_0_0_6"/>
<sequence>MRFFLKKIKDLVIDPLRRIWCKLHMSIYFCCFLSCVIHAFIMHVLLHHCYHSVNQSVCEQRSNIMTLSLLQTSQFFHESLEKKQLPKTLKTYHKQKNSRSIIRSEKKNLDSSKYKFNADKNLPLVEKNDVNIGESTTHSVHLPKKHHDRPYISSCAINRVYPEYPNRAKILNVEGKVIVQYDVNARGKVDNICILSAVPPGIFEESIRSAMRRWVYESNKPEKKLIITFKFCLNSVKIFSDY</sequence>
<keyword evidence="5" id="KW-0813">Transport</keyword>
<dbReference type="GO" id="GO:0030288">
    <property type="term" value="C:outer membrane-bounded periplasmic space"/>
    <property type="evidence" value="ECO:0007669"/>
    <property type="project" value="InterPro"/>
</dbReference>
<protein>
    <recommendedName>
        <fullName evidence="5">Protein TonB</fullName>
    </recommendedName>
</protein>
<dbReference type="GO" id="GO:0031992">
    <property type="term" value="F:energy transducer activity"/>
    <property type="evidence" value="ECO:0007669"/>
    <property type="project" value="InterPro"/>
</dbReference>
<comment type="function">
    <text evidence="5">Interacts with outer membrane receptor proteins that carry out high-affinity binding and energy dependent uptake into the periplasmic space of specific substrates. It could act to transduce energy from the cytoplasmic membrane to specific energy-requiring processes in the outer membrane, resulting in the release into the periplasm of ligands bound by these outer membrane proteins.</text>
</comment>
<evidence type="ECO:0000256" key="1">
    <source>
        <dbReference type="ARBA" id="ARBA00004167"/>
    </source>
</evidence>
<name>Q492N3_BLOPB</name>
<evidence type="ECO:0000256" key="2">
    <source>
        <dbReference type="ARBA" id="ARBA00022692"/>
    </source>
</evidence>
<dbReference type="KEGG" id="bpn:BPEN_445"/>
<dbReference type="PROSITE" id="PS52015">
    <property type="entry name" value="TONB_CTD"/>
    <property type="match status" value="1"/>
</dbReference>
<evidence type="ECO:0000259" key="6">
    <source>
        <dbReference type="PROSITE" id="PS52015"/>
    </source>
</evidence>
<dbReference type="STRING" id="291272.BPEN_445"/>
<dbReference type="InterPro" id="IPR003538">
    <property type="entry name" value="TonB"/>
</dbReference>
<evidence type="ECO:0000256" key="3">
    <source>
        <dbReference type="ARBA" id="ARBA00022989"/>
    </source>
</evidence>
<dbReference type="EMBL" id="CP000016">
    <property type="protein sequence ID" value="AAZ41064.1"/>
    <property type="molecule type" value="Genomic_DNA"/>
</dbReference>
<keyword evidence="2 5" id="KW-0812">Transmembrane</keyword>
<dbReference type="SUPFAM" id="SSF74653">
    <property type="entry name" value="TolA/TonB C-terminal domain"/>
    <property type="match status" value="1"/>
</dbReference>
<keyword evidence="3 5" id="KW-1133">Transmembrane helix</keyword>
<gene>
    <name evidence="7" type="primary">tonB</name>
    <name evidence="7" type="ordered locus">BPEN_445</name>
</gene>
<dbReference type="PRINTS" id="PR01374">
    <property type="entry name" value="TONBPROTEIN"/>
</dbReference>
<keyword evidence="4 5" id="KW-0472">Membrane</keyword>
<accession>Q492N3</accession>
<keyword evidence="5" id="KW-1003">Cell membrane</keyword>
<organism evidence="7 8">
    <name type="scientific">Blochmanniella pennsylvanica (strain BPEN)</name>
    <dbReference type="NCBI Taxonomy" id="291272"/>
    <lineage>
        <taxon>Bacteria</taxon>
        <taxon>Pseudomonadati</taxon>
        <taxon>Pseudomonadota</taxon>
        <taxon>Gammaproteobacteria</taxon>
        <taxon>Enterobacterales</taxon>
        <taxon>Enterobacteriaceae</taxon>
        <taxon>ant endosymbionts</taxon>
        <taxon>Candidatus Blochmanniella</taxon>
    </lineage>
</organism>
<dbReference type="AlphaFoldDB" id="Q492N3"/>
<dbReference type="GO" id="GO:0005886">
    <property type="term" value="C:plasma membrane"/>
    <property type="evidence" value="ECO:0007669"/>
    <property type="project" value="UniProtKB-SubCell"/>
</dbReference>
<keyword evidence="8" id="KW-1185">Reference proteome</keyword>
<dbReference type="InterPro" id="IPR037682">
    <property type="entry name" value="TonB_C"/>
</dbReference>
<dbReference type="NCBIfam" id="TIGR01352">
    <property type="entry name" value="tonB_Cterm"/>
    <property type="match status" value="1"/>
</dbReference>
<dbReference type="eggNOG" id="COG0810">
    <property type="taxonomic scope" value="Bacteria"/>
</dbReference>